<sequence>SNFKVTTADSFGAVVLGGTFDRLHDGHQTSIKQAVDLAMDQIVMGVCNGPMLMNKQRWVLPVIHTHVIGHVK</sequence>
<dbReference type="Proteomes" id="UP000824890">
    <property type="component" value="Unassembled WGS sequence"/>
</dbReference>
<feature type="domain" description="Cytidyltransferase-like" evidence="1">
    <location>
        <begin position="15"/>
        <end position="57"/>
    </location>
</feature>
<dbReference type="Pfam" id="PF01467">
    <property type="entry name" value="CTP_transf_like"/>
    <property type="match status" value="1"/>
</dbReference>
<evidence type="ECO:0000313" key="3">
    <source>
        <dbReference type="Proteomes" id="UP000824890"/>
    </source>
</evidence>
<dbReference type="EMBL" id="JAGKQM010000008">
    <property type="protein sequence ID" value="KAH0915846.1"/>
    <property type="molecule type" value="Genomic_DNA"/>
</dbReference>
<dbReference type="Gene3D" id="3.40.50.620">
    <property type="entry name" value="HUPs"/>
    <property type="match status" value="1"/>
</dbReference>
<dbReference type="InterPro" id="IPR014729">
    <property type="entry name" value="Rossmann-like_a/b/a_fold"/>
</dbReference>
<feature type="non-terminal residue" evidence="2">
    <location>
        <position position="1"/>
    </location>
</feature>
<name>A0ABQ8CHQ7_BRANA</name>
<gene>
    <name evidence="2" type="ORF">HID58_030292</name>
</gene>
<evidence type="ECO:0000313" key="2">
    <source>
        <dbReference type="EMBL" id="KAH0915846.1"/>
    </source>
</evidence>
<reference evidence="2 3" key="1">
    <citation type="submission" date="2021-05" db="EMBL/GenBank/DDBJ databases">
        <title>Genome Assembly of Synthetic Allotetraploid Brassica napus Reveals Homoeologous Exchanges between Subgenomes.</title>
        <authorList>
            <person name="Davis J.T."/>
        </authorList>
    </citation>
    <scope>NUCLEOTIDE SEQUENCE [LARGE SCALE GENOMIC DNA]</scope>
    <source>
        <strain evidence="3">cv. Da-Ae</strain>
        <tissue evidence="2">Seedling</tissue>
    </source>
</reference>
<evidence type="ECO:0000259" key="1">
    <source>
        <dbReference type="Pfam" id="PF01467"/>
    </source>
</evidence>
<organism evidence="2 3">
    <name type="scientific">Brassica napus</name>
    <name type="common">Rape</name>
    <dbReference type="NCBI Taxonomy" id="3708"/>
    <lineage>
        <taxon>Eukaryota</taxon>
        <taxon>Viridiplantae</taxon>
        <taxon>Streptophyta</taxon>
        <taxon>Embryophyta</taxon>
        <taxon>Tracheophyta</taxon>
        <taxon>Spermatophyta</taxon>
        <taxon>Magnoliopsida</taxon>
        <taxon>eudicotyledons</taxon>
        <taxon>Gunneridae</taxon>
        <taxon>Pentapetalae</taxon>
        <taxon>rosids</taxon>
        <taxon>malvids</taxon>
        <taxon>Brassicales</taxon>
        <taxon>Brassicaceae</taxon>
        <taxon>Brassiceae</taxon>
        <taxon>Brassica</taxon>
    </lineage>
</organism>
<proteinExistence type="predicted"/>
<dbReference type="NCBIfam" id="TIGR00125">
    <property type="entry name" value="cyt_tran_rel"/>
    <property type="match status" value="1"/>
</dbReference>
<dbReference type="InterPro" id="IPR004821">
    <property type="entry name" value="Cyt_trans-like"/>
</dbReference>
<dbReference type="SUPFAM" id="SSF52374">
    <property type="entry name" value="Nucleotidylyl transferase"/>
    <property type="match status" value="1"/>
</dbReference>
<protein>
    <recommendedName>
        <fullName evidence="1">Cytidyltransferase-like domain-containing protein</fullName>
    </recommendedName>
</protein>
<comment type="caution">
    <text evidence="2">The sequence shown here is derived from an EMBL/GenBank/DDBJ whole genome shotgun (WGS) entry which is preliminary data.</text>
</comment>
<keyword evidence="3" id="KW-1185">Reference proteome</keyword>
<accession>A0ABQ8CHQ7</accession>